<dbReference type="InterPro" id="IPR008927">
    <property type="entry name" value="6-PGluconate_DH-like_C_sf"/>
</dbReference>
<dbReference type="OrthoDB" id="9803238at2"/>
<dbReference type="InterPro" id="IPR014026">
    <property type="entry name" value="UDP-Glc/GDP-Man_DH_dimer"/>
</dbReference>
<dbReference type="SMART" id="SM00984">
    <property type="entry name" value="UDPG_MGDP_dh_C"/>
    <property type="match status" value="1"/>
</dbReference>
<dbReference type="InterPro" id="IPR028357">
    <property type="entry name" value="UDPglc_DH_bac"/>
</dbReference>
<evidence type="ECO:0000256" key="9">
    <source>
        <dbReference type="PIRSR" id="PIRSR500134-2"/>
    </source>
</evidence>
<organism evidence="12 13">
    <name type="scientific">Halopseudomonas salegens</name>
    <dbReference type="NCBI Taxonomy" id="1434072"/>
    <lineage>
        <taxon>Bacteria</taxon>
        <taxon>Pseudomonadati</taxon>
        <taxon>Pseudomonadota</taxon>
        <taxon>Gammaproteobacteria</taxon>
        <taxon>Pseudomonadales</taxon>
        <taxon>Pseudomonadaceae</taxon>
        <taxon>Halopseudomonas</taxon>
    </lineage>
</organism>
<feature type="binding site" evidence="10">
    <location>
        <position position="147"/>
    </location>
    <ligand>
        <name>NAD(+)</name>
        <dbReference type="ChEBI" id="CHEBI:57540"/>
    </ligand>
</feature>
<dbReference type="GO" id="GO:0006065">
    <property type="term" value="P:UDP-glucuronate biosynthetic process"/>
    <property type="evidence" value="ECO:0007669"/>
    <property type="project" value="UniProtKB-UniPathway"/>
</dbReference>
<evidence type="ECO:0000256" key="1">
    <source>
        <dbReference type="ARBA" id="ARBA00004701"/>
    </source>
</evidence>
<evidence type="ECO:0000256" key="7">
    <source>
        <dbReference type="ARBA" id="ARBA00047473"/>
    </source>
</evidence>
<dbReference type="EC" id="1.1.1.22" evidence="3 8"/>
<feature type="binding site" evidence="9">
    <location>
        <position position="199"/>
    </location>
    <ligand>
        <name>substrate</name>
    </ligand>
</feature>
<dbReference type="InterPro" id="IPR036291">
    <property type="entry name" value="NAD(P)-bd_dom_sf"/>
</dbReference>
<keyword evidence="5 8" id="KW-0560">Oxidoreductase</keyword>
<reference evidence="13" key="1">
    <citation type="submission" date="2016-10" db="EMBL/GenBank/DDBJ databases">
        <authorList>
            <person name="Varghese N."/>
            <person name="Submissions S."/>
        </authorList>
    </citation>
    <scope>NUCLEOTIDE SEQUENCE [LARGE SCALE GENOMIC DNA]</scope>
    <source>
        <strain evidence="13">CECT 8338</strain>
    </source>
</reference>
<dbReference type="RefSeq" id="WP_092385844.1">
    <property type="nucleotide sequence ID" value="NZ_LT629787.1"/>
</dbReference>
<dbReference type="NCBIfam" id="TIGR03026">
    <property type="entry name" value="NDP-sugDHase"/>
    <property type="match status" value="1"/>
</dbReference>
<evidence type="ECO:0000256" key="8">
    <source>
        <dbReference type="PIRNR" id="PIRNR000124"/>
    </source>
</evidence>
<evidence type="ECO:0000313" key="12">
    <source>
        <dbReference type="EMBL" id="SDU07836.1"/>
    </source>
</evidence>
<dbReference type="Pfam" id="PF03721">
    <property type="entry name" value="UDPG_MGDP_dh_N"/>
    <property type="match status" value="1"/>
</dbReference>
<dbReference type="SUPFAM" id="SSF48179">
    <property type="entry name" value="6-phosphogluconate dehydrogenase C-terminal domain-like"/>
    <property type="match status" value="1"/>
</dbReference>
<dbReference type="Pfam" id="PF00984">
    <property type="entry name" value="UDPG_MGDP_dh"/>
    <property type="match status" value="1"/>
</dbReference>
<feature type="binding site" evidence="9">
    <location>
        <position position="252"/>
    </location>
    <ligand>
        <name>substrate</name>
    </ligand>
</feature>
<gene>
    <name evidence="12" type="ORF">SAMN05216210_1627</name>
</gene>
<comment type="catalytic activity">
    <reaction evidence="7 8">
        <text>UDP-alpha-D-glucose + 2 NAD(+) + H2O = UDP-alpha-D-glucuronate + 2 NADH + 3 H(+)</text>
        <dbReference type="Rhea" id="RHEA:23596"/>
        <dbReference type="ChEBI" id="CHEBI:15377"/>
        <dbReference type="ChEBI" id="CHEBI:15378"/>
        <dbReference type="ChEBI" id="CHEBI:57540"/>
        <dbReference type="ChEBI" id="CHEBI:57945"/>
        <dbReference type="ChEBI" id="CHEBI:58052"/>
        <dbReference type="ChEBI" id="CHEBI:58885"/>
        <dbReference type="EC" id="1.1.1.22"/>
    </reaction>
</comment>
<evidence type="ECO:0000256" key="2">
    <source>
        <dbReference type="ARBA" id="ARBA00006601"/>
    </source>
</evidence>
<dbReference type="GO" id="GO:0051287">
    <property type="term" value="F:NAD binding"/>
    <property type="evidence" value="ECO:0007669"/>
    <property type="project" value="InterPro"/>
</dbReference>
<dbReference type="PIRSF" id="PIRSF000124">
    <property type="entry name" value="UDPglc_GDPman_dh"/>
    <property type="match status" value="1"/>
</dbReference>
<keyword evidence="6 8" id="KW-0520">NAD</keyword>
<dbReference type="SUPFAM" id="SSF52413">
    <property type="entry name" value="UDP-glucose/GDP-mannose dehydrogenase C-terminal domain"/>
    <property type="match status" value="1"/>
</dbReference>
<evidence type="ECO:0000256" key="10">
    <source>
        <dbReference type="PIRSR" id="PIRSR500134-3"/>
    </source>
</evidence>
<dbReference type="Proteomes" id="UP000243924">
    <property type="component" value="Chromosome I"/>
</dbReference>
<dbReference type="Gene3D" id="1.20.5.100">
    <property type="entry name" value="Cytochrome c1, transmembrane anchor, C-terminal"/>
    <property type="match status" value="1"/>
</dbReference>
<feature type="binding site" evidence="9">
    <location>
        <begin position="144"/>
        <end position="147"/>
    </location>
    <ligand>
        <name>substrate</name>
    </ligand>
</feature>
<accession>A0A1H2FKG3</accession>
<feature type="binding site" evidence="9">
    <location>
        <begin position="244"/>
        <end position="248"/>
    </location>
    <ligand>
        <name>substrate</name>
    </ligand>
</feature>
<proteinExistence type="inferred from homology"/>
<dbReference type="InterPro" id="IPR036220">
    <property type="entry name" value="UDP-Glc/GDP-Man_DH_C_sf"/>
</dbReference>
<dbReference type="PIRSF" id="PIRSF500134">
    <property type="entry name" value="UDPglc_DH_bac"/>
    <property type="match status" value="1"/>
</dbReference>
<dbReference type="PANTHER" id="PTHR43750:SF3">
    <property type="entry name" value="UDP-GLUCOSE 6-DEHYDROGENASE TUAD"/>
    <property type="match status" value="1"/>
</dbReference>
<feature type="binding site" evidence="9">
    <location>
        <position position="316"/>
    </location>
    <ligand>
        <name>substrate</name>
    </ligand>
</feature>
<protein>
    <recommendedName>
        <fullName evidence="4 8">UDP-glucose 6-dehydrogenase</fullName>
        <ecNumber evidence="3 8">1.1.1.22</ecNumber>
    </recommendedName>
</protein>
<evidence type="ECO:0000313" key="13">
    <source>
        <dbReference type="Proteomes" id="UP000243924"/>
    </source>
</evidence>
<sequence length="428" mass="46825">MQLDVYGNTLFAVVTAGMLASTGHEVTLRVPEGALAEQLAAGRSGFSEPGLAQLLTQQREQKRLRFADFDALPDPGCRAVFVGLGAEEYAVAKALIERIARVPGRNWLVVNQSPFAVGSTEELNVCLRTLAAQAEAAVVSLPDFLQEGQALKGMAEPEKIILGCDLIWAEHLVREIFRPFCRGEDPFLVMTPREAEFTKLAITGMLVTRISFMNDMAAQADSLGLNIDQVRRGLAADSRIGPAYLQPGVGFGGPGFASNVINLVDTLQASGVGSQLLNQVLAINERQKEVLFRKLWQHYQTELEGRVVAIWGAAFKPGTGRIDNAPVLRTLEALWAQGASVRIHDPEALPALQAHYGEREDLQCIPDAYAAAEGADALMLMTQWQEYGSPDFSRLLKLMREPVLLDGRNIYDPTYVRSHGFVYYGVGR</sequence>
<feature type="domain" description="UDP-glucose/GDP-mannose dehydrogenase C-terminal" evidence="11">
    <location>
        <begin position="309"/>
        <end position="413"/>
    </location>
</feature>
<evidence type="ECO:0000256" key="5">
    <source>
        <dbReference type="ARBA" id="ARBA00023002"/>
    </source>
</evidence>
<dbReference type="InterPro" id="IPR017476">
    <property type="entry name" value="UDP-Glc/GDP-Man"/>
</dbReference>
<comment type="pathway">
    <text evidence="1">Nucleotide-sugar biosynthesis; UDP-alpha-D-glucuronate biosynthesis; UDP-alpha-D-glucuronate from UDP-alpha-D-glucose: step 1/1.</text>
</comment>
<evidence type="ECO:0000259" key="11">
    <source>
        <dbReference type="SMART" id="SM00984"/>
    </source>
</evidence>
<dbReference type="UniPathway" id="UPA00038">
    <property type="reaction ID" value="UER00491"/>
</dbReference>
<comment type="similarity">
    <text evidence="2 8">Belongs to the UDP-glucose/GDP-mannose dehydrogenase family.</text>
</comment>
<dbReference type="PANTHER" id="PTHR43750">
    <property type="entry name" value="UDP-GLUCOSE 6-DEHYDROGENASE TUAD"/>
    <property type="match status" value="1"/>
</dbReference>
<keyword evidence="13" id="KW-1185">Reference proteome</keyword>
<dbReference type="EMBL" id="LT629787">
    <property type="protein sequence ID" value="SDU07836.1"/>
    <property type="molecule type" value="Genomic_DNA"/>
</dbReference>
<dbReference type="Gene3D" id="3.40.50.720">
    <property type="entry name" value="NAD(P)-binding Rossmann-like Domain"/>
    <property type="match status" value="2"/>
</dbReference>
<dbReference type="AlphaFoldDB" id="A0A1H2FKG3"/>
<dbReference type="Pfam" id="PF03720">
    <property type="entry name" value="UDPG_MGDP_dh_C"/>
    <property type="match status" value="1"/>
</dbReference>
<evidence type="ECO:0000256" key="6">
    <source>
        <dbReference type="ARBA" id="ARBA00023027"/>
    </source>
</evidence>
<dbReference type="GO" id="GO:0000271">
    <property type="term" value="P:polysaccharide biosynthetic process"/>
    <property type="evidence" value="ECO:0007669"/>
    <property type="project" value="InterPro"/>
</dbReference>
<dbReference type="SUPFAM" id="SSF51735">
    <property type="entry name" value="NAD(P)-binding Rossmann-fold domains"/>
    <property type="match status" value="1"/>
</dbReference>
<evidence type="ECO:0000256" key="3">
    <source>
        <dbReference type="ARBA" id="ARBA00012954"/>
    </source>
</evidence>
<dbReference type="InterPro" id="IPR001732">
    <property type="entry name" value="UDP-Glc/GDP-Man_DH_N"/>
</dbReference>
<dbReference type="GO" id="GO:0003979">
    <property type="term" value="F:UDP-glucose 6-dehydrogenase activity"/>
    <property type="evidence" value="ECO:0007669"/>
    <property type="project" value="UniProtKB-EC"/>
</dbReference>
<dbReference type="STRING" id="1434072.SAMN05216210_1627"/>
<dbReference type="InterPro" id="IPR014027">
    <property type="entry name" value="UDP-Glc/GDP-Man_DH_C"/>
</dbReference>
<evidence type="ECO:0000256" key="4">
    <source>
        <dbReference type="ARBA" id="ARBA00015132"/>
    </source>
</evidence>
<name>A0A1H2FKG3_9GAMM</name>